<evidence type="ECO:0000256" key="1">
    <source>
        <dbReference type="SAM" id="Phobius"/>
    </source>
</evidence>
<sequence length="354" mass="40806">MASWWRVVRASEERFDPNTWLFLLGTNWAAVGLFRGIRMARRVPSDSLTYAADLGSLKGSIGAAFNVTFWGMFHGAMQYLLAMVLLENPVTQRYRLWTLFLGMILPSLALMHSVALIRTMDVPVLYWYGMHSGAYDLNLVVAAGTPYYIMPFSVWLLSYFDISFLPSVFTGLLRQAWNRLLRRVFRKVIASRIVVKVARLLACVSFFMVSISIIMIDVTEDSRWFIGLLPLAPFCLGLLLVAVPLFWLITVGCASGWYAFVAYVTRSVKASHSCFFMPCAPQSINEEDQLFALFASLLLFVGWEVIPILVNEFRKRYRDPREFVRDMEERMRDLEMRQALQRRFGWEGSNTWRT</sequence>
<dbReference type="EMBL" id="JAQJAE010000001">
    <property type="protein sequence ID" value="KAJ5617333.1"/>
    <property type="molecule type" value="Genomic_DNA"/>
</dbReference>
<feature type="transmembrane region" description="Helical" evidence="1">
    <location>
        <begin position="245"/>
        <end position="265"/>
    </location>
</feature>
<accession>A0AAD6EHU3</accession>
<keyword evidence="1" id="KW-0812">Transmembrane</keyword>
<dbReference type="AlphaFoldDB" id="A0AAD6EHU3"/>
<feature type="transmembrane region" description="Helical" evidence="1">
    <location>
        <begin position="155"/>
        <end position="173"/>
    </location>
</feature>
<dbReference type="RefSeq" id="XP_056758500.1">
    <property type="nucleotide sequence ID" value="XM_056893505.1"/>
</dbReference>
<evidence type="ECO:0000313" key="2">
    <source>
        <dbReference type="EMBL" id="KAJ5617333.1"/>
    </source>
</evidence>
<feature type="transmembrane region" description="Helical" evidence="1">
    <location>
        <begin position="290"/>
        <end position="310"/>
    </location>
</feature>
<keyword evidence="3" id="KW-1185">Reference proteome</keyword>
<proteinExistence type="predicted"/>
<feature type="transmembrane region" description="Helical" evidence="1">
    <location>
        <begin position="20"/>
        <end position="40"/>
    </location>
</feature>
<reference evidence="2" key="2">
    <citation type="submission" date="2023-01" db="EMBL/GenBank/DDBJ databases">
        <authorList>
            <person name="Petersen C."/>
        </authorList>
    </citation>
    <scope>NUCLEOTIDE SEQUENCE</scope>
    <source>
        <strain evidence="2">IBT 12815</strain>
    </source>
</reference>
<organism evidence="2 3">
    <name type="scientific">Penicillium hordei</name>
    <dbReference type="NCBI Taxonomy" id="40994"/>
    <lineage>
        <taxon>Eukaryota</taxon>
        <taxon>Fungi</taxon>
        <taxon>Dikarya</taxon>
        <taxon>Ascomycota</taxon>
        <taxon>Pezizomycotina</taxon>
        <taxon>Eurotiomycetes</taxon>
        <taxon>Eurotiomycetidae</taxon>
        <taxon>Eurotiales</taxon>
        <taxon>Aspergillaceae</taxon>
        <taxon>Penicillium</taxon>
    </lineage>
</organism>
<gene>
    <name evidence="2" type="ORF">N7537_002447</name>
</gene>
<comment type="caution">
    <text evidence="2">The sequence shown here is derived from an EMBL/GenBank/DDBJ whole genome shotgun (WGS) entry which is preliminary data.</text>
</comment>
<feature type="transmembrane region" description="Helical" evidence="1">
    <location>
        <begin position="193"/>
        <end position="216"/>
    </location>
</feature>
<name>A0AAD6EHU3_9EURO</name>
<dbReference type="Proteomes" id="UP001213799">
    <property type="component" value="Unassembled WGS sequence"/>
</dbReference>
<evidence type="ECO:0000313" key="3">
    <source>
        <dbReference type="Proteomes" id="UP001213799"/>
    </source>
</evidence>
<reference evidence="2" key="1">
    <citation type="journal article" date="2023" name="IMA Fungus">
        <title>Comparative genomic study of the Penicillium genus elucidates a diverse pangenome and 15 lateral gene transfer events.</title>
        <authorList>
            <person name="Petersen C."/>
            <person name="Sorensen T."/>
            <person name="Nielsen M.R."/>
            <person name="Sondergaard T.E."/>
            <person name="Sorensen J.L."/>
            <person name="Fitzpatrick D.A."/>
            <person name="Frisvad J.C."/>
            <person name="Nielsen K.L."/>
        </authorList>
    </citation>
    <scope>NUCLEOTIDE SEQUENCE</scope>
    <source>
        <strain evidence="2">IBT 12815</strain>
    </source>
</reference>
<feature type="transmembrane region" description="Helical" evidence="1">
    <location>
        <begin position="222"/>
        <end position="240"/>
    </location>
</feature>
<feature type="transmembrane region" description="Helical" evidence="1">
    <location>
        <begin position="94"/>
        <end position="117"/>
    </location>
</feature>
<dbReference type="GeneID" id="81583747"/>
<protein>
    <submittedName>
        <fullName evidence="2">Uncharacterized protein</fullName>
    </submittedName>
</protein>
<keyword evidence="1" id="KW-0472">Membrane</keyword>
<feature type="transmembrane region" description="Helical" evidence="1">
    <location>
        <begin position="61"/>
        <end position="82"/>
    </location>
</feature>
<keyword evidence="1" id="KW-1133">Transmembrane helix</keyword>